<dbReference type="InterPro" id="IPR013783">
    <property type="entry name" value="Ig-like_fold"/>
</dbReference>
<dbReference type="InterPro" id="IPR036116">
    <property type="entry name" value="FN3_sf"/>
</dbReference>
<dbReference type="GeneID" id="104967739"/>
<evidence type="ECO:0000313" key="4">
    <source>
        <dbReference type="RefSeq" id="XP_010795561.1"/>
    </source>
</evidence>
<dbReference type="CDD" id="cd00063">
    <property type="entry name" value="FN3"/>
    <property type="match status" value="2"/>
</dbReference>
<gene>
    <name evidence="4" type="primary">LOC104967739</name>
</gene>
<organism evidence="3 4">
    <name type="scientific">Notothenia coriiceps</name>
    <name type="common">black rockcod</name>
    <dbReference type="NCBI Taxonomy" id="8208"/>
    <lineage>
        <taxon>Eukaryota</taxon>
        <taxon>Metazoa</taxon>
        <taxon>Chordata</taxon>
        <taxon>Craniata</taxon>
        <taxon>Vertebrata</taxon>
        <taxon>Euteleostomi</taxon>
        <taxon>Actinopterygii</taxon>
        <taxon>Neopterygii</taxon>
        <taxon>Teleostei</taxon>
        <taxon>Neoteleostei</taxon>
        <taxon>Acanthomorphata</taxon>
        <taxon>Eupercaria</taxon>
        <taxon>Perciformes</taxon>
        <taxon>Notothenioidei</taxon>
        <taxon>Nototheniidae</taxon>
        <taxon>Notothenia</taxon>
    </lineage>
</organism>
<dbReference type="PANTHER" id="PTHR13817:SF85">
    <property type="entry name" value="DCC NETRIN 1 RECEPTOR"/>
    <property type="match status" value="1"/>
</dbReference>
<feature type="domain" description="Fibronectin type-III" evidence="2">
    <location>
        <begin position="61"/>
        <end position="151"/>
    </location>
</feature>
<dbReference type="PRINTS" id="PR00014">
    <property type="entry name" value="FNTYPEIII"/>
</dbReference>
<reference evidence="4" key="1">
    <citation type="submission" date="2025-08" db="UniProtKB">
        <authorList>
            <consortium name="RefSeq"/>
        </authorList>
    </citation>
    <scope>IDENTIFICATION</scope>
    <source>
        <tissue evidence="4">Muscle</tissue>
    </source>
</reference>
<proteinExistence type="predicted"/>
<feature type="non-terminal residue" evidence="4">
    <location>
        <position position="151"/>
    </location>
</feature>
<dbReference type="FunFam" id="2.60.40.10:FF:000216">
    <property type="entry name" value="neogenin isoform X1"/>
    <property type="match status" value="1"/>
</dbReference>
<feature type="domain" description="Fibronectin type-III" evidence="2">
    <location>
        <begin position="1"/>
        <end position="55"/>
    </location>
</feature>
<dbReference type="KEGG" id="ncc:104967739"/>
<dbReference type="Pfam" id="PF00041">
    <property type="entry name" value="fn3"/>
    <property type="match status" value="2"/>
</dbReference>
<dbReference type="PROSITE" id="PS50853">
    <property type="entry name" value="FN3"/>
    <property type="match status" value="2"/>
</dbReference>
<dbReference type="PANTHER" id="PTHR13817">
    <property type="entry name" value="TITIN"/>
    <property type="match status" value="1"/>
</dbReference>
<dbReference type="InterPro" id="IPR003961">
    <property type="entry name" value="FN3_dom"/>
</dbReference>
<dbReference type="SUPFAM" id="SSF49265">
    <property type="entry name" value="Fibronectin type III"/>
    <property type="match status" value="1"/>
</dbReference>
<evidence type="ECO:0000313" key="3">
    <source>
        <dbReference type="Proteomes" id="UP000504611"/>
    </source>
</evidence>
<name>A0A6I9Q5U1_9TELE</name>
<dbReference type="AlphaFoldDB" id="A0A6I9Q5U1"/>
<keyword evidence="1" id="KW-0677">Repeat</keyword>
<protein>
    <submittedName>
        <fullName evidence="4">Netrin receptor DCC-like</fullName>
    </submittedName>
</protein>
<dbReference type="Proteomes" id="UP000504611">
    <property type="component" value="Unplaced"/>
</dbReference>
<sequence>MSNLERSVNVSEPEFLELTVSNLRPEESYTFRVIAYNDMGPGQSSAPLSISTKPDLQVPSRVESLQAEALSPSSVQVSWEPPSQPNGPVLSYRLLWTERPSNKEQSVEVNGLNYKMEGLNKFTEYTVRVLAINRYGPGTAPVTVSVTTQSD</sequence>
<keyword evidence="3" id="KW-1185">Reference proteome</keyword>
<dbReference type="OrthoDB" id="8841382at2759"/>
<dbReference type="SMART" id="SM00060">
    <property type="entry name" value="FN3"/>
    <property type="match status" value="1"/>
</dbReference>
<dbReference type="InterPro" id="IPR050964">
    <property type="entry name" value="Striated_Muscle_Regulatory"/>
</dbReference>
<dbReference type="Gene3D" id="2.60.40.10">
    <property type="entry name" value="Immunoglobulins"/>
    <property type="match status" value="2"/>
</dbReference>
<dbReference type="RefSeq" id="XP_010795561.1">
    <property type="nucleotide sequence ID" value="XM_010797259.1"/>
</dbReference>
<evidence type="ECO:0000259" key="2">
    <source>
        <dbReference type="PROSITE" id="PS50853"/>
    </source>
</evidence>
<accession>A0A6I9Q5U1</accession>
<evidence type="ECO:0000256" key="1">
    <source>
        <dbReference type="ARBA" id="ARBA00022737"/>
    </source>
</evidence>